<protein>
    <submittedName>
        <fullName evidence="2">Uncharacterized protein</fullName>
    </submittedName>
</protein>
<dbReference type="AlphaFoldDB" id="A0A9Q1HJ71"/>
<dbReference type="Proteomes" id="UP001152320">
    <property type="component" value="Chromosome 2"/>
</dbReference>
<organism evidence="2 3">
    <name type="scientific">Holothuria leucospilota</name>
    <name type="common">Black long sea cucumber</name>
    <name type="synonym">Mertensiothuria leucospilota</name>
    <dbReference type="NCBI Taxonomy" id="206669"/>
    <lineage>
        <taxon>Eukaryota</taxon>
        <taxon>Metazoa</taxon>
        <taxon>Echinodermata</taxon>
        <taxon>Eleutherozoa</taxon>
        <taxon>Echinozoa</taxon>
        <taxon>Holothuroidea</taxon>
        <taxon>Aspidochirotacea</taxon>
        <taxon>Aspidochirotida</taxon>
        <taxon>Holothuriidae</taxon>
        <taxon>Holothuria</taxon>
    </lineage>
</organism>
<accession>A0A9Q1HJ71</accession>
<evidence type="ECO:0000313" key="2">
    <source>
        <dbReference type="EMBL" id="KAJ8047715.1"/>
    </source>
</evidence>
<dbReference type="EMBL" id="JAIZAY010000002">
    <property type="protein sequence ID" value="KAJ8047715.1"/>
    <property type="molecule type" value="Genomic_DNA"/>
</dbReference>
<feature type="region of interest" description="Disordered" evidence="1">
    <location>
        <begin position="88"/>
        <end position="136"/>
    </location>
</feature>
<keyword evidence="3" id="KW-1185">Reference proteome</keyword>
<gene>
    <name evidence="2" type="ORF">HOLleu_06778</name>
</gene>
<evidence type="ECO:0000313" key="3">
    <source>
        <dbReference type="Proteomes" id="UP001152320"/>
    </source>
</evidence>
<comment type="caution">
    <text evidence="2">The sequence shown here is derived from an EMBL/GenBank/DDBJ whole genome shotgun (WGS) entry which is preliminary data.</text>
</comment>
<reference evidence="2" key="1">
    <citation type="submission" date="2021-10" db="EMBL/GenBank/DDBJ databases">
        <title>Tropical sea cucumber genome reveals ecological adaptation and Cuvierian tubules defense mechanism.</title>
        <authorList>
            <person name="Chen T."/>
        </authorList>
    </citation>
    <scope>NUCLEOTIDE SEQUENCE</scope>
    <source>
        <strain evidence="2">Nanhai2018</strain>
        <tissue evidence="2">Muscle</tissue>
    </source>
</reference>
<name>A0A9Q1HJ71_HOLLE</name>
<dbReference type="OrthoDB" id="6131287at2759"/>
<sequence>MAKYPATKKTFTAALSIFTGPRIEQLFSIMNHVVNKKTNRLDVETFSAIQTVKYDFMNTGESAIQRYHRANKLKSPVDGSVCYHMRTAYGRHKRKKQPSEAPVPKKKQKLTTQRTQMFTDWSNRLNVGSSSSTNRL</sequence>
<proteinExistence type="predicted"/>
<feature type="compositionally biased region" description="Polar residues" evidence="1">
    <location>
        <begin position="117"/>
        <end position="136"/>
    </location>
</feature>
<evidence type="ECO:0000256" key="1">
    <source>
        <dbReference type="SAM" id="MobiDB-lite"/>
    </source>
</evidence>